<dbReference type="Gene3D" id="1.10.287.950">
    <property type="entry name" value="Methyl-accepting chemotaxis protein"/>
    <property type="match status" value="1"/>
</dbReference>
<name>A0A255Z6K6_9PROT</name>
<dbReference type="Gene3D" id="6.10.340.10">
    <property type="match status" value="1"/>
</dbReference>
<dbReference type="GO" id="GO:0005886">
    <property type="term" value="C:plasma membrane"/>
    <property type="evidence" value="ECO:0007669"/>
    <property type="project" value="UniProtKB-SubCell"/>
</dbReference>
<dbReference type="PANTHER" id="PTHR32089">
    <property type="entry name" value="METHYL-ACCEPTING CHEMOTAXIS PROTEIN MCPB"/>
    <property type="match status" value="1"/>
</dbReference>
<dbReference type="AlphaFoldDB" id="A0A255Z6K6"/>
<evidence type="ECO:0000256" key="5">
    <source>
        <dbReference type="ARBA" id="ARBA00022519"/>
    </source>
</evidence>
<keyword evidence="9 11" id="KW-0807">Transducer</keyword>
<evidence type="ECO:0008006" key="17">
    <source>
        <dbReference type="Google" id="ProtNLM"/>
    </source>
</evidence>
<organism evidence="15 16">
    <name type="scientific">Niveispirillum lacus</name>
    <dbReference type="NCBI Taxonomy" id="1981099"/>
    <lineage>
        <taxon>Bacteria</taxon>
        <taxon>Pseudomonadati</taxon>
        <taxon>Pseudomonadota</taxon>
        <taxon>Alphaproteobacteria</taxon>
        <taxon>Rhodospirillales</taxon>
        <taxon>Azospirillaceae</taxon>
        <taxon>Niveispirillum</taxon>
    </lineage>
</organism>
<evidence type="ECO:0000256" key="3">
    <source>
        <dbReference type="ARBA" id="ARBA00022481"/>
    </source>
</evidence>
<evidence type="ECO:0000256" key="7">
    <source>
        <dbReference type="ARBA" id="ARBA00022989"/>
    </source>
</evidence>
<dbReference type="EMBL" id="NOXU01000023">
    <property type="protein sequence ID" value="OYQ36270.1"/>
    <property type="molecule type" value="Genomic_DNA"/>
</dbReference>
<feature type="domain" description="HAMP" evidence="14">
    <location>
        <begin position="221"/>
        <end position="274"/>
    </location>
</feature>
<dbReference type="PRINTS" id="PR00260">
    <property type="entry name" value="CHEMTRNSDUCR"/>
</dbReference>
<dbReference type="SMART" id="SM00304">
    <property type="entry name" value="HAMP"/>
    <property type="match status" value="2"/>
</dbReference>
<dbReference type="Pfam" id="PF00015">
    <property type="entry name" value="MCPsignal"/>
    <property type="match status" value="1"/>
</dbReference>
<keyword evidence="7 12" id="KW-1133">Transmembrane helix</keyword>
<protein>
    <recommendedName>
        <fullName evidence="17">Methyl-accepting chemotaxis protein</fullName>
    </recommendedName>
</protein>
<keyword evidence="4" id="KW-0145">Chemotaxis</keyword>
<feature type="transmembrane region" description="Helical" evidence="12">
    <location>
        <begin position="201"/>
        <end position="220"/>
    </location>
</feature>
<reference evidence="15 16" key="1">
    <citation type="submission" date="2017-07" db="EMBL/GenBank/DDBJ databases">
        <title>Niveispirillum cyanobacteriorum sp. nov., isolated from cyanobacterial aggregates in a eutrophic lake.</title>
        <authorList>
            <person name="Cai H."/>
        </authorList>
    </citation>
    <scope>NUCLEOTIDE SEQUENCE [LARGE SCALE GENOMIC DNA]</scope>
    <source>
        <strain evidence="16">TH1-14</strain>
    </source>
</reference>
<proteinExistence type="inferred from homology"/>
<evidence type="ECO:0000256" key="12">
    <source>
        <dbReference type="SAM" id="Phobius"/>
    </source>
</evidence>
<comment type="subcellular location">
    <subcellularLocation>
        <location evidence="1">Cell inner membrane</location>
        <topology evidence="1">Multi-pass membrane protein</topology>
    </subcellularLocation>
</comment>
<gene>
    <name evidence="15" type="ORF">CHU95_05675</name>
</gene>
<dbReference type="PANTHER" id="PTHR32089:SF112">
    <property type="entry name" value="LYSOZYME-LIKE PROTEIN-RELATED"/>
    <property type="match status" value="1"/>
</dbReference>
<dbReference type="SUPFAM" id="SSF58104">
    <property type="entry name" value="Methyl-accepting chemotaxis protein (MCP) signaling domain"/>
    <property type="match status" value="1"/>
</dbReference>
<evidence type="ECO:0000256" key="9">
    <source>
        <dbReference type="ARBA" id="ARBA00023224"/>
    </source>
</evidence>
<evidence type="ECO:0000256" key="10">
    <source>
        <dbReference type="ARBA" id="ARBA00029447"/>
    </source>
</evidence>
<evidence type="ECO:0000256" key="4">
    <source>
        <dbReference type="ARBA" id="ARBA00022500"/>
    </source>
</evidence>
<feature type="transmembrane region" description="Helical" evidence="12">
    <location>
        <begin position="20"/>
        <end position="42"/>
    </location>
</feature>
<dbReference type="Pfam" id="PF00672">
    <property type="entry name" value="HAMP"/>
    <property type="match status" value="1"/>
</dbReference>
<accession>A0A255Z6K6</accession>
<dbReference type="PROSITE" id="PS50885">
    <property type="entry name" value="HAMP"/>
    <property type="match status" value="1"/>
</dbReference>
<evidence type="ECO:0000259" key="13">
    <source>
        <dbReference type="PROSITE" id="PS50111"/>
    </source>
</evidence>
<dbReference type="SMART" id="SM00283">
    <property type="entry name" value="MA"/>
    <property type="match status" value="1"/>
</dbReference>
<evidence type="ECO:0000256" key="6">
    <source>
        <dbReference type="ARBA" id="ARBA00022692"/>
    </source>
</evidence>
<feature type="domain" description="Methyl-accepting transducer" evidence="13">
    <location>
        <begin position="315"/>
        <end position="544"/>
    </location>
</feature>
<dbReference type="InterPro" id="IPR004089">
    <property type="entry name" value="MCPsignal_dom"/>
</dbReference>
<dbReference type="InterPro" id="IPR004090">
    <property type="entry name" value="Chemotax_Me-accpt_rcpt"/>
</dbReference>
<evidence type="ECO:0000256" key="11">
    <source>
        <dbReference type="PROSITE-ProRule" id="PRU00284"/>
    </source>
</evidence>
<comment type="similarity">
    <text evidence="10">Belongs to the methyl-accepting chemotaxis (MCP) protein family.</text>
</comment>
<keyword evidence="2" id="KW-1003">Cell membrane</keyword>
<keyword evidence="5" id="KW-0997">Cell inner membrane</keyword>
<dbReference type="GO" id="GO:0006935">
    <property type="term" value="P:chemotaxis"/>
    <property type="evidence" value="ECO:0007669"/>
    <property type="project" value="UniProtKB-KW"/>
</dbReference>
<sequence length="570" mass="59618">MQSNWISTRLNDMSFFIKFLIAPVASSLLLIVIAGLGVYGLFNAASRTETIVASEMSSAISLADLAADIQRVQSKLSDALVDSAAGDSGAVTQRKEAIVAEIARIAAAFKTMESDASLPDRERQAMAKVVEGLNTYAGTVDVVASMLEVDFASAVGMLSPFRQNFEEMNAQIDALVGERVRQAGVKTDEVSGQATTFANTFLVLGGTGLALLLGFSVALARSSRRSIRAIAKATEQLANENLAVDVDNLARRDELGSIVDALIVFRGQIERAHAAEAEQDNLRRQAEADRIQALRGTADSFELQVGHAMVGVNNVADDIAIVASNMLSLSSENSKASVATAGASERVLSNIQTVAAAIEELAASSREIATQSQGSNRRAGDGAIRARDAVSRVRGLVEAAQRIDLVVKLIGEVAGQTNLLALNATIEAARAGEAGRGFAVVASEVKGLALQATRATEEIRALVAGIQAATGEASGEIERVYSLMEEIRGTTTSIAAAIEQQNSATSEIARSVNAAADDARQLQAGTGLAAATAEKNGAAARALHSSVDRLRSGFADVQRGTDSFLTTLRS</sequence>
<comment type="caution">
    <text evidence="15">The sequence shown here is derived from an EMBL/GenBank/DDBJ whole genome shotgun (WGS) entry which is preliminary data.</text>
</comment>
<evidence type="ECO:0000256" key="8">
    <source>
        <dbReference type="ARBA" id="ARBA00023136"/>
    </source>
</evidence>
<dbReference type="PROSITE" id="PS50111">
    <property type="entry name" value="CHEMOTAXIS_TRANSDUC_2"/>
    <property type="match status" value="1"/>
</dbReference>
<evidence type="ECO:0000256" key="1">
    <source>
        <dbReference type="ARBA" id="ARBA00004429"/>
    </source>
</evidence>
<dbReference type="InterPro" id="IPR003122">
    <property type="entry name" value="Tar_rcpt_lig-bd"/>
</dbReference>
<keyword evidence="3" id="KW-0488">Methylation</keyword>
<evidence type="ECO:0000313" key="16">
    <source>
        <dbReference type="Proteomes" id="UP000216998"/>
    </source>
</evidence>
<keyword evidence="8 12" id="KW-0472">Membrane</keyword>
<dbReference type="GO" id="GO:0007165">
    <property type="term" value="P:signal transduction"/>
    <property type="evidence" value="ECO:0007669"/>
    <property type="project" value="UniProtKB-KW"/>
</dbReference>
<keyword evidence="16" id="KW-1185">Reference proteome</keyword>
<dbReference type="InterPro" id="IPR003660">
    <property type="entry name" value="HAMP_dom"/>
</dbReference>
<keyword evidence="6 12" id="KW-0812">Transmembrane</keyword>
<evidence type="ECO:0000313" key="15">
    <source>
        <dbReference type="EMBL" id="OYQ36270.1"/>
    </source>
</evidence>
<dbReference type="GO" id="GO:0004888">
    <property type="term" value="F:transmembrane signaling receptor activity"/>
    <property type="evidence" value="ECO:0007669"/>
    <property type="project" value="InterPro"/>
</dbReference>
<dbReference type="Pfam" id="PF02203">
    <property type="entry name" value="TarH"/>
    <property type="match status" value="1"/>
</dbReference>
<evidence type="ECO:0000259" key="14">
    <source>
        <dbReference type="PROSITE" id="PS50885"/>
    </source>
</evidence>
<dbReference type="Proteomes" id="UP000216998">
    <property type="component" value="Unassembled WGS sequence"/>
</dbReference>
<evidence type="ECO:0000256" key="2">
    <source>
        <dbReference type="ARBA" id="ARBA00022475"/>
    </source>
</evidence>
<dbReference type="OrthoDB" id="7293398at2"/>